<reference evidence="1 2" key="1">
    <citation type="submission" date="2020-04" db="EMBL/GenBank/DDBJ databases">
        <title>Genome sequencing of novel species.</title>
        <authorList>
            <person name="Heo J."/>
            <person name="Kim S.-J."/>
            <person name="Kim J.-S."/>
            <person name="Hong S.-B."/>
            <person name="Kwon S.-W."/>
        </authorList>
    </citation>
    <scope>NUCLEOTIDE SEQUENCE [LARGE SCALE GENOMIC DNA]</scope>
    <source>
        <strain evidence="1 2">AF9R3</strain>
    </source>
</reference>
<sequence>MKESSNYSERFLEIVSTAPTYEPGTAEALLVQIVSDYAYDEDLAYEDAALTLSRLPRYDGGFGVNIWVEDDGAKTTEFTASDDCTWMDLESVVEAVAKGVEAWFDDDWVRKR</sequence>
<proteinExistence type="predicted"/>
<accession>A0ABX6MBH8</accession>
<protein>
    <submittedName>
        <fullName evidence="1">Uncharacterized protein</fullName>
    </submittedName>
</protein>
<dbReference type="EMBL" id="CP051684">
    <property type="protein sequence ID" value="QJD91688.1"/>
    <property type="molecule type" value="Genomic_DNA"/>
</dbReference>
<organism evidence="1 2">
    <name type="scientific">Duganella dendranthematis</name>
    <dbReference type="NCBI Taxonomy" id="2728021"/>
    <lineage>
        <taxon>Bacteria</taxon>
        <taxon>Pseudomonadati</taxon>
        <taxon>Pseudomonadota</taxon>
        <taxon>Betaproteobacteria</taxon>
        <taxon>Burkholderiales</taxon>
        <taxon>Oxalobacteraceae</taxon>
        <taxon>Telluria group</taxon>
        <taxon>Duganella</taxon>
    </lineage>
</organism>
<keyword evidence="2" id="KW-1185">Reference proteome</keyword>
<name>A0ABX6MBH8_9BURK</name>
<dbReference type="RefSeq" id="WP_169113040.1">
    <property type="nucleotide sequence ID" value="NZ_CP051684.1"/>
</dbReference>
<evidence type="ECO:0000313" key="2">
    <source>
        <dbReference type="Proteomes" id="UP000503117"/>
    </source>
</evidence>
<dbReference type="Proteomes" id="UP000503117">
    <property type="component" value="Chromosome"/>
</dbReference>
<gene>
    <name evidence="1" type="ORF">HH213_17300</name>
</gene>
<evidence type="ECO:0000313" key="1">
    <source>
        <dbReference type="EMBL" id="QJD91688.1"/>
    </source>
</evidence>